<dbReference type="RefSeq" id="WP_085071743.1">
    <property type="nucleotide sequence ID" value="NZ_CP019706.1"/>
</dbReference>
<sequence length="84" mass="9666">MRKTQAGCYIPFPNESYQVEPLDRKGKHFSMDAKALYLTWTHSKIFVNYAGEQAGESHTTMELPRDPDFLRLMAKKLEELASSI</sequence>
<dbReference type="Proteomes" id="UP000192900">
    <property type="component" value="Chromosome"/>
</dbReference>
<reference evidence="1 2" key="1">
    <citation type="submission" date="2017-02" db="EMBL/GenBank/DDBJ databases">
        <title>Complete genome sequence of the drought resistance-promoting endophyte Pantoea alhagi LTYR-11Z.</title>
        <authorList>
            <person name="Zhang L."/>
        </authorList>
    </citation>
    <scope>NUCLEOTIDE SEQUENCE [LARGE SCALE GENOMIC DNA]</scope>
    <source>
        <strain evidence="1 2">LTYR-11Z</strain>
    </source>
</reference>
<dbReference type="EMBL" id="CP019706">
    <property type="protein sequence ID" value="ARJ43691.1"/>
    <property type="molecule type" value="Genomic_DNA"/>
</dbReference>
<gene>
    <name evidence="1" type="ORF">B1H58_17660</name>
</gene>
<organism evidence="1 2">
    <name type="scientific">Pantoea alhagi</name>
    <dbReference type="NCBI Taxonomy" id="1891675"/>
    <lineage>
        <taxon>Bacteria</taxon>
        <taxon>Pseudomonadati</taxon>
        <taxon>Pseudomonadota</taxon>
        <taxon>Gammaproteobacteria</taxon>
        <taxon>Enterobacterales</taxon>
        <taxon>Erwiniaceae</taxon>
        <taxon>Pantoea</taxon>
    </lineage>
</organism>
<evidence type="ECO:0000313" key="1">
    <source>
        <dbReference type="EMBL" id="ARJ43691.1"/>
    </source>
</evidence>
<evidence type="ECO:0000313" key="2">
    <source>
        <dbReference type="Proteomes" id="UP000192900"/>
    </source>
</evidence>
<dbReference type="KEGG" id="palh:B1H58_17660"/>
<proteinExistence type="predicted"/>
<dbReference type="AlphaFoldDB" id="A0A1W6B9E6"/>
<name>A0A1W6B9E6_9GAMM</name>
<keyword evidence="2" id="KW-1185">Reference proteome</keyword>
<protein>
    <submittedName>
        <fullName evidence="1">Uncharacterized protein</fullName>
    </submittedName>
</protein>
<accession>A0A1W6B9E6</accession>